<dbReference type="EMBL" id="POTY01000093">
    <property type="protein sequence ID" value="PZG17091.1"/>
    <property type="molecule type" value="Genomic_DNA"/>
</dbReference>
<sequence>MRGGLDETLDRMRRREEALRRRSTDPTADEQPGPPPDPGRAPGSGLSRIDGRNAGPGWVVAREPGREAPPRHVVEDVAEALRAAVAAHPGASVTARIDHDGQAYDLRVAWADQEVTASAQPSSPPPAWPMSANIGPGSAAPQDGLSADPAARLAELIRRDPSLLTGEDPPG</sequence>
<name>A0A2W2E481_9ACTN</name>
<feature type="compositionally biased region" description="Basic and acidic residues" evidence="1">
    <location>
        <begin position="63"/>
        <end position="72"/>
    </location>
</feature>
<evidence type="ECO:0000313" key="3">
    <source>
        <dbReference type="Proteomes" id="UP000248924"/>
    </source>
</evidence>
<proteinExistence type="predicted"/>
<keyword evidence="3" id="KW-1185">Reference proteome</keyword>
<accession>A0A2W2E481</accession>
<dbReference type="OrthoDB" id="3388115at2"/>
<organism evidence="2 3">
    <name type="scientific">Micromonospora craterilacus</name>
    <dbReference type="NCBI Taxonomy" id="1655439"/>
    <lineage>
        <taxon>Bacteria</taxon>
        <taxon>Bacillati</taxon>
        <taxon>Actinomycetota</taxon>
        <taxon>Actinomycetes</taxon>
        <taxon>Micromonosporales</taxon>
        <taxon>Micromonosporaceae</taxon>
        <taxon>Micromonospora</taxon>
    </lineage>
</organism>
<dbReference type="AlphaFoldDB" id="A0A2W2E481"/>
<comment type="caution">
    <text evidence="2">The sequence shown here is derived from an EMBL/GenBank/DDBJ whole genome shotgun (WGS) entry which is preliminary data.</text>
</comment>
<reference evidence="2 3" key="1">
    <citation type="submission" date="2018-01" db="EMBL/GenBank/DDBJ databases">
        <title>Draft genome sequence of Jishengella sp. NA12.</title>
        <authorList>
            <person name="Sahin N."/>
            <person name="Ay H."/>
            <person name="Saygin H."/>
        </authorList>
    </citation>
    <scope>NUCLEOTIDE SEQUENCE [LARGE SCALE GENOMIC DNA]</scope>
    <source>
        <strain evidence="2 3">NA12</strain>
    </source>
</reference>
<feature type="region of interest" description="Disordered" evidence="1">
    <location>
        <begin position="115"/>
        <end position="152"/>
    </location>
</feature>
<evidence type="ECO:0000256" key="1">
    <source>
        <dbReference type="SAM" id="MobiDB-lite"/>
    </source>
</evidence>
<dbReference type="RefSeq" id="WP_111214669.1">
    <property type="nucleotide sequence ID" value="NZ_POTY01000093.1"/>
</dbReference>
<protein>
    <submittedName>
        <fullName evidence="2">Uncharacterized protein</fullName>
    </submittedName>
</protein>
<evidence type="ECO:0000313" key="2">
    <source>
        <dbReference type="EMBL" id="PZG17091.1"/>
    </source>
</evidence>
<feature type="region of interest" description="Disordered" evidence="1">
    <location>
        <begin position="1"/>
        <end position="72"/>
    </location>
</feature>
<gene>
    <name evidence="2" type="ORF">C1I95_16170</name>
</gene>
<dbReference type="Proteomes" id="UP000248924">
    <property type="component" value="Unassembled WGS sequence"/>
</dbReference>
<feature type="compositionally biased region" description="Basic and acidic residues" evidence="1">
    <location>
        <begin position="1"/>
        <end position="24"/>
    </location>
</feature>